<feature type="domain" description="CHAT" evidence="2">
    <location>
        <begin position="169"/>
        <end position="326"/>
    </location>
</feature>
<evidence type="ECO:0000313" key="3">
    <source>
        <dbReference type="EMBL" id="MBB6370109.1"/>
    </source>
</evidence>
<evidence type="ECO:0000259" key="2">
    <source>
        <dbReference type="Pfam" id="PF12770"/>
    </source>
</evidence>
<sequence length="350" mass="39882">MAQIDSYRTTLINRQNELSRLTSDKAKEQVKIADLNKKINSASDAIKRTKNISSINSKLKEIERYNKDIASTTKKIADLESKIVKKNKEIFDTQKKIDKEQVSIDKKRKIESDKLQKDQERSLRNINNTLNHHNTLHQTTINEIQELKKIPEKITVLFLASNPIDQVQLRLDEEARSITEMIRKTKHRDSVKFESRWALQTLDLLQALNEHDPTIVHFSGHGSNDDEIVFQTQEGIAKFVSKEAIVQTMMASADNIRLVFFNTCYSRNQAEAVSEFVEATIGMNTTIGDEAARVFSSQFYSAIGFGLSVGKAFQQAKALLMMEDIPEENTPELFIKLGLNAEEIILVQPK</sequence>
<dbReference type="Proteomes" id="UP000589738">
    <property type="component" value="Unassembled WGS sequence"/>
</dbReference>
<name>A0A841NFL9_9FLAO</name>
<keyword evidence="1" id="KW-0175">Coiled coil</keyword>
<dbReference type="EMBL" id="JACHLC010000001">
    <property type="protein sequence ID" value="MBB6370109.1"/>
    <property type="molecule type" value="Genomic_DNA"/>
</dbReference>
<dbReference type="InterPro" id="IPR024983">
    <property type="entry name" value="CHAT_dom"/>
</dbReference>
<dbReference type="Pfam" id="PF12770">
    <property type="entry name" value="CHAT"/>
    <property type="match status" value="1"/>
</dbReference>
<dbReference type="AlphaFoldDB" id="A0A841NFL9"/>
<feature type="coiled-coil region" evidence="1">
    <location>
        <begin position="18"/>
        <end position="96"/>
    </location>
</feature>
<organism evidence="3 4">
    <name type="scientific">Chryseobacterium shigense</name>
    <dbReference type="NCBI Taxonomy" id="297244"/>
    <lineage>
        <taxon>Bacteria</taxon>
        <taxon>Pseudomonadati</taxon>
        <taxon>Bacteroidota</taxon>
        <taxon>Flavobacteriia</taxon>
        <taxon>Flavobacteriales</taxon>
        <taxon>Weeksellaceae</taxon>
        <taxon>Chryseobacterium group</taxon>
        <taxon>Chryseobacterium</taxon>
    </lineage>
</organism>
<keyword evidence="4" id="KW-1185">Reference proteome</keyword>
<evidence type="ECO:0000256" key="1">
    <source>
        <dbReference type="SAM" id="Coils"/>
    </source>
</evidence>
<accession>A0A841NFL9</accession>
<dbReference type="RefSeq" id="WP_184159493.1">
    <property type="nucleotide sequence ID" value="NZ_JACHLC010000001.1"/>
</dbReference>
<protein>
    <submittedName>
        <fullName evidence="3">Vacuolar-type H+-ATPase subunit I/STV1</fullName>
    </submittedName>
</protein>
<gene>
    <name evidence="3" type="ORF">HNP36_001162</name>
</gene>
<proteinExistence type="predicted"/>
<reference evidence="3 4" key="1">
    <citation type="submission" date="2020-08" db="EMBL/GenBank/DDBJ databases">
        <title>Functional genomics of gut bacteria from endangered species of beetles.</title>
        <authorList>
            <person name="Carlos-Shanley C."/>
        </authorList>
    </citation>
    <scope>NUCLEOTIDE SEQUENCE [LARGE SCALE GENOMIC DNA]</scope>
    <source>
        <strain evidence="3 4">S00136</strain>
    </source>
</reference>
<comment type="caution">
    <text evidence="3">The sequence shown here is derived from an EMBL/GenBank/DDBJ whole genome shotgun (WGS) entry which is preliminary data.</text>
</comment>
<evidence type="ECO:0000313" key="4">
    <source>
        <dbReference type="Proteomes" id="UP000589738"/>
    </source>
</evidence>